<reference evidence="8" key="1">
    <citation type="submission" date="2021-10" db="EMBL/GenBank/DDBJ databases">
        <title>Tropical sea cucumber genome reveals ecological adaptation and Cuvierian tubules defense mechanism.</title>
        <authorList>
            <person name="Chen T."/>
        </authorList>
    </citation>
    <scope>NUCLEOTIDE SEQUENCE</scope>
    <source>
        <strain evidence="8">Nanhai2018</strain>
        <tissue evidence="8">Muscle</tissue>
    </source>
</reference>
<keyword evidence="3 6" id="KW-1133">Transmembrane helix</keyword>
<name>A0A9Q1CGY8_HOLLE</name>
<dbReference type="GO" id="GO:0005886">
    <property type="term" value="C:plasma membrane"/>
    <property type="evidence" value="ECO:0007669"/>
    <property type="project" value="TreeGrafter"/>
</dbReference>
<keyword evidence="4 6" id="KW-0472">Membrane</keyword>
<evidence type="ECO:0000259" key="7">
    <source>
        <dbReference type="PROSITE" id="PS50011"/>
    </source>
</evidence>
<dbReference type="Proteomes" id="UP001152320">
    <property type="component" value="Chromosome 3"/>
</dbReference>
<evidence type="ECO:0000256" key="1">
    <source>
        <dbReference type="ARBA" id="ARBA00004141"/>
    </source>
</evidence>
<dbReference type="InterPro" id="IPR000719">
    <property type="entry name" value="Prot_kinase_dom"/>
</dbReference>
<dbReference type="GO" id="GO:0007189">
    <property type="term" value="P:adenylate cyclase-activating G protein-coupled receptor signaling pathway"/>
    <property type="evidence" value="ECO:0007669"/>
    <property type="project" value="TreeGrafter"/>
</dbReference>
<feature type="transmembrane region" description="Helical" evidence="6">
    <location>
        <begin position="176"/>
        <end position="199"/>
    </location>
</feature>
<comment type="caution">
    <text evidence="8">The sequence shown here is derived from an EMBL/GenBank/DDBJ whole genome shotgun (WGS) entry which is preliminary data.</text>
</comment>
<dbReference type="SMART" id="SM00220">
    <property type="entry name" value="S_TKc"/>
    <property type="match status" value="1"/>
</dbReference>
<dbReference type="OrthoDB" id="10014038at2759"/>
<keyword evidence="9" id="KW-1185">Reference proteome</keyword>
<feature type="transmembrane region" description="Helical" evidence="6">
    <location>
        <begin position="231"/>
        <end position="256"/>
    </location>
</feature>
<dbReference type="EMBL" id="JAIZAY010000003">
    <property type="protein sequence ID" value="KAJ8044781.1"/>
    <property type="molecule type" value="Genomic_DNA"/>
</dbReference>
<feature type="compositionally biased region" description="Basic and acidic residues" evidence="5">
    <location>
        <begin position="771"/>
        <end position="780"/>
    </location>
</feature>
<feature type="compositionally biased region" description="Pro residues" evidence="5">
    <location>
        <begin position="783"/>
        <end position="793"/>
    </location>
</feature>
<dbReference type="PROSITE" id="PS50011">
    <property type="entry name" value="PROTEIN_KINASE_DOM"/>
    <property type="match status" value="1"/>
</dbReference>
<evidence type="ECO:0000313" key="8">
    <source>
        <dbReference type="EMBL" id="KAJ8044781.1"/>
    </source>
</evidence>
<dbReference type="GO" id="GO:0004930">
    <property type="term" value="F:G protein-coupled receptor activity"/>
    <property type="evidence" value="ECO:0007669"/>
    <property type="project" value="TreeGrafter"/>
</dbReference>
<evidence type="ECO:0000256" key="6">
    <source>
        <dbReference type="SAM" id="Phobius"/>
    </source>
</evidence>
<feature type="compositionally biased region" description="Basic and acidic residues" evidence="5">
    <location>
        <begin position="815"/>
        <end position="832"/>
    </location>
</feature>
<feature type="transmembrane region" description="Helical" evidence="6">
    <location>
        <begin position="86"/>
        <end position="111"/>
    </location>
</feature>
<dbReference type="Gene3D" id="1.10.510.10">
    <property type="entry name" value="Transferase(Phosphotransferase) domain 1"/>
    <property type="match status" value="1"/>
</dbReference>
<feature type="transmembrane region" description="Helical" evidence="6">
    <location>
        <begin position="45"/>
        <end position="66"/>
    </location>
</feature>
<feature type="domain" description="Protein kinase" evidence="7">
    <location>
        <begin position="358"/>
        <end position="660"/>
    </location>
</feature>
<dbReference type="PANTHER" id="PTHR23112:SF0">
    <property type="entry name" value="TRANSMEMBRANE PROTEIN 116"/>
    <property type="match status" value="1"/>
</dbReference>
<protein>
    <submittedName>
        <fullName evidence="8">Calcium-dependent protein kinase 1</fullName>
    </submittedName>
</protein>
<keyword evidence="8" id="KW-0418">Kinase</keyword>
<dbReference type="Pfam" id="PF00069">
    <property type="entry name" value="Pkinase"/>
    <property type="match status" value="1"/>
</dbReference>
<feature type="transmembrane region" description="Helical" evidence="6">
    <location>
        <begin position="262"/>
        <end position="285"/>
    </location>
</feature>
<dbReference type="SUPFAM" id="SSF56112">
    <property type="entry name" value="Protein kinase-like (PK-like)"/>
    <property type="match status" value="1"/>
</dbReference>
<dbReference type="GO" id="GO:0005524">
    <property type="term" value="F:ATP binding"/>
    <property type="evidence" value="ECO:0007669"/>
    <property type="project" value="InterPro"/>
</dbReference>
<feature type="region of interest" description="Disordered" evidence="5">
    <location>
        <begin position="853"/>
        <end position="900"/>
    </location>
</feature>
<comment type="subcellular location">
    <subcellularLocation>
        <location evidence="1">Membrane</location>
        <topology evidence="1">Multi-pass membrane protein</topology>
    </subcellularLocation>
</comment>
<keyword evidence="2 6" id="KW-0812">Transmembrane</keyword>
<evidence type="ECO:0000256" key="2">
    <source>
        <dbReference type="ARBA" id="ARBA00022692"/>
    </source>
</evidence>
<accession>A0A9Q1CGY8</accession>
<feature type="compositionally biased region" description="Polar residues" evidence="5">
    <location>
        <begin position="679"/>
        <end position="709"/>
    </location>
</feature>
<gene>
    <name evidence="8" type="ORF">HOLleu_07630</name>
</gene>
<feature type="region of interest" description="Disordered" evidence="5">
    <location>
        <begin position="644"/>
        <end position="663"/>
    </location>
</feature>
<dbReference type="GO" id="GO:0004672">
    <property type="term" value="F:protein kinase activity"/>
    <property type="evidence" value="ECO:0007669"/>
    <property type="project" value="InterPro"/>
</dbReference>
<feature type="transmembrane region" description="Helical" evidence="6">
    <location>
        <begin position="132"/>
        <end position="156"/>
    </location>
</feature>
<keyword evidence="8" id="KW-0808">Transferase</keyword>
<feature type="region of interest" description="Disordered" evidence="5">
    <location>
        <begin position="670"/>
        <end position="841"/>
    </location>
</feature>
<evidence type="ECO:0000256" key="5">
    <source>
        <dbReference type="SAM" id="MobiDB-lite"/>
    </source>
</evidence>
<organism evidence="8 9">
    <name type="scientific">Holothuria leucospilota</name>
    <name type="common">Black long sea cucumber</name>
    <name type="synonym">Mertensiothuria leucospilota</name>
    <dbReference type="NCBI Taxonomy" id="206669"/>
    <lineage>
        <taxon>Eukaryota</taxon>
        <taxon>Metazoa</taxon>
        <taxon>Echinodermata</taxon>
        <taxon>Eleutherozoa</taxon>
        <taxon>Echinozoa</taxon>
        <taxon>Holothuroidea</taxon>
        <taxon>Aspidochirotacea</taxon>
        <taxon>Aspidochirotida</taxon>
        <taxon>Holothuriidae</taxon>
        <taxon>Holothuria</taxon>
    </lineage>
</organism>
<evidence type="ECO:0000313" key="9">
    <source>
        <dbReference type="Proteomes" id="UP001152320"/>
    </source>
</evidence>
<evidence type="ECO:0000256" key="3">
    <source>
        <dbReference type="ARBA" id="ARBA00022989"/>
    </source>
</evidence>
<sequence>MEDLVYSDGLAVSMAIMSTILLLLVMLVFLTGLMRKKETTKDTILMCNMMFAFCMYALFQMISVVLQTLVEKDNNLRDSASKWCKFVGAIGIFAFTLSLGATLIFAFHLLYDQVQSETSKRNKHTFIKVSLIIQYVLLISVAVIPCLPFDSFEAAMPCNEQTLCLPLSSPDGELKVWTMSLFVMDVLTALVTIGILVFVSYRMHRQQSLLAAMIPMEARVLRKKATKVKRIGLLLLTVLAFRLPGVGALLGLSVNISIQHTTIQWVFGLIVPLGGVVACFIYLVLIGCKKSLQKRCFKYRPQEYEAQVESLSGNRPVSPNYYSSTDGDSSVVPYDKSPTKPKSMKRLFSGTIPGEVSWIREAIIPDGFKGRYGIVEWQTANGSPRRGLMKVFPPSQYKAWTWESSTLAKLNKIGHHSNIVDFMWATTSTNCRVEQQGTENNPDELKLERYLCTAFYQHGTLREVIRAHPKKFQENLAHNVLLQISKGILFLHDHNMSHQDLNTKNIHVGGKFETMTIRVVITNFGKAMDLSKQQQKRKEEFSDFTLYQEIDLVNDGNQNKKPNDSTHMVVEEVQRLYANDIRAFSLIMLELLETVRLHFLPKEVCVRLSQKNNRHSLVPEISIPRLPSEEYDFRTSPALRKYADEGIGDNEYTNNSSPFREDDLPTAAEMNLNHDTPKRNSVCSSDSGISSNRASMRSKGSSVGNSFSKKGQKQNKGVKEPKPKISRLSQIKRRASAREAAEVETDTTEVPDSSNSSVEELDRVGYLPNFSKDRRSENEKSLPTPPPQPPPPGKSKLDRKHSLPPIRSSTTTDQLGRRDIKSVNLEEDKKVDPGSSILPRSSNSFSKFYVIRSSDGRRTNGNDSTASPRVHMKHRSSPIQEHVMSESESDTRSTTDDVPLSAIGKSFCDGTPNYNSLPRGSRVAPEDRTMQAYQSSNSRRKSDFAQTNITPGVDMSLFGQHSLPRKYKKQYEEKCPSNLTNRHMLQCQEMLSIMDGLRAVTLMNRIHVKEDCHKLVMRWLASQKTDTCLYKQMTQILKSAWTREPPYIAGMVYKKLDNCLTEVDI</sequence>
<dbReference type="SUPFAM" id="SSF81321">
    <property type="entry name" value="Family A G protein-coupled receptor-like"/>
    <property type="match status" value="1"/>
</dbReference>
<feature type="transmembrane region" description="Helical" evidence="6">
    <location>
        <begin position="12"/>
        <end position="33"/>
    </location>
</feature>
<dbReference type="InterPro" id="IPR011009">
    <property type="entry name" value="Kinase-like_dom_sf"/>
</dbReference>
<feature type="compositionally biased region" description="Basic and acidic residues" evidence="5">
    <location>
        <begin position="883"/>
        <end position="895"/>
    </location>
</feature>
<dbReference type="AlphaFoldDB" id="A0A9Q1CGY8"/>
<evidence type="ECO:0000256" key="4">
    <source>
        <dbReference type="ARBA" id="ARBA00023136"/>
    </source>
</evidence>
<dbReference type="PANTHER" id="PTHR23112">
    <property type="entry name" value="G PROTEIN-COUPLED RECEPTOR 157-RELATED"/>
    <property type="match status" value="1"/>
</dbReference>
<dbReference type="Gene3D" id="1.20.1070.10">
    <property type="entry name" value="Rhodopsin 7-helix transmembrane proteins"/>
    <property type="match status" value="1"/>
</dbReference>
<proteinExistence type="predicted"/>